<evidence type="ECO:0000256" key="2">
    <source>
        <dbReference type="SAM" id="MobiDB-lite"/>
    </source>
</evidence>
<dbReference type="EMBL" id="KQ947440">
    <property type="protein sequence ID" value="KUJ07433.1"/>
    <property type="molecule type" value="Genomic_DNA"/>
</dbReference>
<dbReference type="Proteomes" id="UP000070700">
    <property type="component" value="Unassembled WGS sequence"/>
</dbReference>
<keyword evidence="1" id="KW-0862">Zinc</keyword>
<dbReference type="InterPro" id="IPR013083">
    <property type="entry name" value="Znf_RING/FYVE/PHD"/>
</dbReference>
<evidence type="ECO:0000313" key="4">
    <source>
        <dbReference type="EMBL" id="KUJ07433.1"/>
    </source>
</evidence>
<feature type="compositionally biased region" description="Acidic residues" evidence="2">
    <location>
        <begin position="198"/>
        <end position="208"/>
    </location>
</feature>
<dbReference type="KEGG" id="psco:LY89DRAFT_678032"/>
<dbReference type="Gene3D" id="3.30.40.10">
    <property type="entry name" value="Zinc/RING finger domain, C3HC4 (zinc finger)"/>
    <property type="match status" value="1"/>
</dbReference>
<dbReference type="GO" id="GO:0008270">
    <property type="term" value="F:zinc ion binding"/>
    <property type="evidence" value="ECO:0007669"/>
    <property type="project" value="UniProtKB-KW"/>
</dbReference>
<reference evidence="4 5" key="1">
    <citation type="submission" date="2015-10" db="EMBL/GenBank/DDBJ databases">
        <title>Full genome of DAOMC 229536 Phialocephala scopiformis, a fungal endophyte of spruce producing the potent anti-insectan compound rugulosin.</title>
        <authorList>
            <consortium name="DOE Joint Genome Institute"/>
            <person name="Walker A.K."/>
            <person name="Frasz S.L."/>
            <person name="Seifert K.A."/>
            <person name="Miller J.D."/>
            <person name="Mondo S.J."/>
            <person name="Labutti K."/>
            <person name="Lipzen A."/>
            <person name="Dockter R."/>
            <person name="Kennedy M."/>
            <person name="Grigoriev I.V."/>
            <person name="Spatafora J.W."/>
        </authorList>
    </citation>
    <scope>NUCLEOTIDE SEQUENCE [LARGE SCALE GENOMIC DNA]</scope>
    <source>
        <strain evidence="4 5">CBS 120377</strain>
    </source>
</reference>
<evidence type="ECO:0000256" key="1">
    <source>
        <dbReference type="PROSITE-ProRule" id="PRU00175"/>
    </source>
</evidence>
<dbReference type="InterPro" id="IPR001841">
    <property type="entry name" value="Znf_RING"/>
</dbReference>
<dbReference type="AlphaFoldDB" id="A0A132B5B1"/>
<dbReference type="PROSITE" id="PS50089">
    <property type="entry name" value="ZF_RING_2"/>
    <property type="match status" value="1"/>
</dbReference>
<protein>
    <recommendedName>
        <fullName evidence="3">RING-type domain-containing protein</fullName>
    </recommendedName>
</protein>
<dbReference type="CDD" id="cd16448">
    <property type="entry name" value="RING-H2"/>
    <property type="match status" value="1"/>
</dbReference>
<organism evidence="4 5">
    <name type="scientific">Mollisia scopiformis</name>
    <name type="common">Conifer needle endophyte fungus</name>
    <name type="synonym">Phialocephala scopiformis</name>
    <dbReference type="NCBI Taxonomy" id="149040"/>
    <lineage>
        <taxon>Eukaryota</taxon>
        <taxon>Fungi</taxon>
        <taxon>Dikarya</taxon>
        <taxon>Ascomycota</taxon>
        <taxon>Pezizomycotina</taxon>
        <taxon>Leotiomycetes</taxon>
        <taxon>Helotiales</taxon>
        <taxon>Mollisiaceae</taxon>
        <taxon>Mollisia</taxon>
    </lineage>
</organism>
<name>A0A132B5B1_MOLSC</name>
<keyword evidence="1" id="KW-0863">Zinc-finger</keyword>
<dbReference type="InParanoid" id="A0A132B5B1"/>
<feature type="region of interest" description="Disordered" evidence="2">
    <location>
        <begin position="25"/>
        <end position="49"/>
    </location>
</feature>
<feature type="domain" description="RING-type" evidence="3">
    <location>
        <begin position="85"/>
        <end position="142"/>
    </location>
</feature>
<evidence type="ECO:0000259" key="3">
    <source>
        <dbReference type="PROSITE" id="PS50089"/>
    </source>
</evidence>
<dbReference type="RefSeq" id="XP_018061788.1">
    <property type="nucleotide sequence ID" value="XM_018213720.1"/>
</dbReference>
<proteinExistence type="predicted"/>
<sequence>MFEFKTYKMEYQHVPNTAISKTYSPNSFKMLRRSRTPRRSPTPPRRLPPLGRIAALMANHFWRPGDPTAEGVPPNQAQVEEVPNCSIFRNVLHNNEKAELHPCGHGFHWECLKAYFLTPNRRAYPFQVVNESSYELQCPECRGGGELSFRFATTIRLSDLFFPPLMGRLASLPRRRRFDQSVCNRQLGIIPIHQVITLEDDSDDDDDPGTPTSRNTTPRSSPDPFSPTPPRFSLTPPRVLTPQLVPTRTPEALQFAGNTQDIYLPPSPSDGVALHTNRPPVIPSVSRTQHTILPIVIIPPSIHKPAMAPGLRQPTRATTRLKIEQKPYLIRSLVNNWHLREVITIEKDWYAYCVEDMYLNAGGWIAGGKASVARMLETRRREPRAEENATGEGQAPSDFATFCNELSELIDAESADRARTLEISTQRTVRQAADRDMIANNRDQIMMNTISATRIDYA</sequence>
<keyword evidence="1" id="KW-0479">Metal-binding</keyword>
<accession>A0A132B5B1</accession>
<feature type="compositionally biased region" description="Low complexity" evidence="2">
    <location>
        <begin position="209"/>
        <end position="222"/>
    </location>
</feature>
<keyword evidence="5" id="KW-1185">Reference proteome</keyword>
<feature type="region of interest" description="Disordered" evidence="2">
    <location>
        <begin position="196"/>
        <end position="242"/>
    </location>
</feature>
<dbReference type="SUPFAM" id="SSF57850">
    <property type="entry name" value="RING/U-box"/>
    <property type="match status" value="1"/>
</dbReference>
<evidence type="ECO:0000313" key="5">
    <source>
        <dbReference type="Proteomes" id="UP000070700"/>
    </source>
</evidence>
<gene>
    <name evidence="4" type="ORF">LY89DRAFT_678032</name>
</gene>
<dbReference type="GeneID" id="28823446"/>